<dbReference type="EMBL" id="JAERWL010000009">
    <property type="protein sequence ID" value="MBM9476858.1"/>
    <property type="molecule type" value="Genomic_DNA"/>
</dbReference>
<dbReference type="Gene3D" id="3.40.50.620">
    <property type="entry name" value="HUPs"/>
    <property type="match status" value="1"/>
</dbReference>
<evidence type="ECO:0000313" key="5">
    <source>
        <dbReference type="Proteomes" id="UP000663801"/>
    </source>
</evidence>
<evidence type="ECO:0000256" key="2">
    <source>
        <dbReference type="ARBA" id="ARBA00022695"/>
    </source>
</evidence>
<organism evidence="4 5">
    <name type="scientific">Nakamurella flavida</name>
    <dbReference type="NCBI Taxonomy" id="363630"/>
    <lineage>
        <taxon>Bacteria</taxon>
        <taxon>Bacillati</taxon>
        <taxon>Actinomycetota</taxon>
        <taxon>Actinomycetes</taxon>
        <taxon>Nakamurellales</taxon>
        <taxon>Nakamurellaceae</taxon>
        <taxon>Nakamurella</taxon>
    </lineage>
</organism>
<evidence type="ECO:0000256" key="1">
    <source>
        <dbReference type="ARBA" id="ARBA00022679"/>
    </source>
</evidence>
<accession>A0A938YPJ3</accession>
<evidence type="ECO:0000259" key="3">
    <source>
        <dbReference type="Pfam" id="PF01467"/>
    </source>
</evidence>
<name>A0A938YPJ3_9ACTN</name>
<proteinExistence type="predicted"/>
<comment type="caution">
    <text evidence="4">The sequence shown here is derived from an EMBL/GenBank/DDBJ whole genome shotgun (WGS) entry which is preliminary data.</text>
</comment>
<dbReference type="InterPro" id="IPR004821">
    <property type="entry name" value="Cyt_trans-like"/>
</dbReference>
<evidence type="ECO:0000313" key="4">
    <source>
        <dbReference type="EMBL" id="MBM9476858.1"/>
    </source>
</evidence>
<feature type="domain" description="Cytidyltransferase-like" evidence="3">
    <location>
        <begin position="7"/>
        <end position="133"/>
    </location>
</feature>
<keyword evidence="1" id="KW-0808">Transferase</keyword>
<dbReference type="Proteomes" id="UP000663801">
    <property type="component" value="Unassembled WGS sequence"/>
</dbReference>
<dbReference type="InterPro" id="IPR014729">
    <property type="entry name" value="Rossmann-like_a/b/a_fold"/>
</dbReference>
<dbReference type="Pfam" id="PF01467">
    <property type="entry name" value="CTP_transf_like"/>
    <property type="match status" value="1"/>
</dbReference>
<keyword evidence="2 4" id="KW-0548">Nucleotidyltransferase</keyword>
<dbReference type="AlphaFoldDB" id="A0A938YPJ3"/>
<keyword evidence="5" id="KW-1185">Reference proteome</keyword>
<dbReference type="GO" id="GO:0016779">
    <property type="term" value="F:nucleotidyltransferase activity"/>
    <property type="evidence" value="ECO:0007669"/>
    <property type="project" value="UniProtKB-KW"/>
</dbReference>
<dbReference type="PANTHER" id="PTHR43793">
    <property type="entry name" value="FAD SYNTHASE"/>
    <property type="match status" value="1"/>
</dbReference>
<reference evidence="4" key="1">
    <citation type="submission" date="2021-01" db="EMBL/GenBank/DDBJ databases">
        <title>KCTC 19127 draft genome.</title>
        <authorList>
            <person name="An D."/>
        </authorList>
    </citation>
    <scope>NUCLEOTIDE SEQUENCE</scope>
    <source>
        <strain evidence="4">KCTC 19127</strain>
    </source>
</reference>
<dbReference type="RefSeq" id="WP_205256982.1">
    <property type="nucleotide sequence ID" value="NZ_BAAAPV010000001.1"/>
</dbReference>
<dbReference type="SUPFAM" id="SSF52374">
    <property type="entry name" value="Nucleotidylyl transferase"/>
    <property type="match status" value="1"/>
</dbReference>
<gene>
    <name evidence="4" type="ORF">JL107_10405</name>
</gene>
<sequence>MPVRIGYAPGAYDLFHVGHLNILRHAKAHCDYLIAGVVSDEMCELTKGRRPVIPLAERMEIVRHISYVDEAVAEVVPEKLDTWRQVGFNVLFKGDDWRGTAKGEKLERDFAEVGVEIVYFPYTVHTSSSMLRRVLTGMTAESAPVAIAASS</sequence>
<protein>
    <submittedName>
        <fullName evidence="4">Adenylyltransferase/cytidyltransferase family protein</fullName>
    </submittedName>
</protein>
<dbReference type="PANTHER" id="PTHR43793:SF1">
    <property type="entry name" value="FAD SYNTHASE"/>
    <property type="match status" value="1"/>
</dbReference>
<dbReference type="InterPro" id="IPR050385">
    <property type="entry name" value="Archaeal_FAD_synthase"/>
</dbReference>
<dbReference type="NCBIfam" id="TIGR00125">
    <property type="entry name" value="cyt_tran_rel"/>
    <property type="match status" value="1"/>
</dbReference>